<reference evidence="1" key="1">
    <citation type="submission" date="2018-02" db="EMBL/GenBank/DDBJ databases">
        <title>Rhizophora mucronata_Transcriptome.</title>
        <authorList>
            <person name="Meera S.P."/>
            <person name="Sreeshan A."/>
            <person name="Augustine A."/>
        </authorList>
    </citation>
    <scope>NUCLEOTIDE SEQUENCE</scope>
    <source>
        <tissue evidence="1">Leaf</tissue>
    </source>
</reference>
<proteinExistence type="predicted"/>
<dbReference type="AlphaFoldDB" id="A0A2P2IWY6"/>
<dbReference type="EMBL" id="GGEC01005234">
    <property type="protein sequence ID" value="MBW85717.1"/>
    <property type="molecule type" value="Transcribed_RNA"/>
</dbReference>
<sequence>MHATTNPKLRRAIHTEIKGPFSIGFPQHRFTTLKELPTLGINLILSCQSLSECSHRSMNF</sequence>
<protein>
    <submittedName>
        <fullName evidence="1">Uncharacterized protein</fullName>
    </submittedName>
</protein>
<organism evidence="1">
    <name type="scientific">Rhizophora mucronata</name>
    <name type="common">Asiatic mangrove</name>
    <dbReference type="NCBI Taxonomy" id="61149"/>
    <lineage>
        <taxon>Eukaryota</taxon>
        <taxon>Viridiplantae</taxon>
        <taxon>Streptophyta</taxon>
        <taxon>Embryophyta</taxon>
        <taxon>Tracheophyta</taxon>
        <taxon>Spermatophyta</taxon>
        <taxon>Magnoliopsida</taxon>
        <taxon>eudicotyledons</taxon>
        <taxon>Gunneridae</taxon>
        <taxon>Pentapetalae</taxon>
        <taxon>rosids</taxon>
        <taxon>fabids</taxon>
        <taxon>Malpighiales</taxon>
        <taxon>Rhizophoraceae</taxon>
        <taxon>Rhizophora</taxon>
    </lineage>
</organism>
<evidence type="ECO:0000313" key="1">
    <source>
        <dbReference type="EMBL" id="MBW85717.1"/>
    </source>
</evidence>
<name>A0A2P2IWY6_RHIMU</name>
<accession>A0A2P2IWY6</accession>